<sequence length="68" mass="7315">MLLKIVFLFLVGMAVLAMFGKLSLLRKLGSDVLKPARRVSATCPDCGRHRIGKGPCPCKAGTENRKGS</sequence>
<keyword evidence="3" id="KW-1185">Reference proteome</keyword>
<keyword evidence="1" id="KW-0812">Transmembrane</keyword>
<protein>
    <submittedName>
        <fullName evidence="2">Uncharacterized protein</fullName>
    </submittedName>
</protein>
<proteinExistence type="predicted"/>
<evidence type="ECO:0000256" key="1">
    <source>
        <dbReference type="SAM" id="Phobius"/>
    </source>
</evidence>
<dbReference type="EMBL" id="FWFN01000001">
    <property type="protein sequence ID" value="SLN17307.1"/>
    <property type="molecule type" value="Genomic_DNA"/>
</dbReference>
<feature type="transmembrane region" description="Helical" evidence="1">
    <location>
        <begin position="6"/>
        <end position="24"/>
    </location>
</feature>
<accession>A0A1X6YCI8</accession>
<organism evidence="2 3">
    <name type="scientific">Pseudooceanicola marinus</name>
    <dbReference type="NCBI Taxonomy" id="396013"/>
    <lineage>
        <taxon>Bacteria</taxon>
        <taxon>Pseudomonadati</taxon>
        <taxon>Pseudomonadota</taxon>
        <taxon>Alphaproteobacteria</taxon>
        <taxon>Rhodobacterales</taxon>
        <taxon>Paracoccaceae</taxon>
        <taxon>Pseudooceanicola</taxon>
    </lineage>
</organism>
<gene>
    <name evidence="2" type="ORF">PSM7751_00544</name>
</gene>
<name>A0A1X6YCI8_9RHOB</name>
<dbReference type="OrthoDB" id="7866398at2"/>
<reference evidence="2 3" key="1">
    <citation type="submission" date="2017-03" db="EMBL/GenBank/DDBJ databases">
        <authorList>
            <person name="Afonso C.L."/>
            <person name="Miller P.J."/>
            <person name="Scott M.A."/>
            <person name="Spackman E."/>
            <person name="Goraichik I."/>
            <person name="Dimitrov K.M."/>
            <person name="Suarez D.L."/>
            <person name="Swayne D.E."/>
        </authorList>
    </citation>
    <scope>NUCLEOTIDE SEQUENCE [LARGE SCALE GENOMIC DNA]</scope>
    <source>
        <strain evidence="2 3">CECT 7751</strain>
    </source>
</reference>
<keyword evidence="1" id="KW-0472">Membrane</keyword>
<dbReference type="RefSeq" id="WP_085886435.1">
    <property type="nucleotide sequence ID" value="NZ_FWFN01000001.1"/>
</dbReference>
<keyword evidence="1" id="KW-1133">Transmembrane helix</keyword>
<dbReference type="AlphaFoldDB" id="A0A1X6YCI8"/>
<evidence type="ECO:0000313" key="2">
    <source>
        <dbReference type="EMBL" id="SLN17307.1"/>
    </source>
</evidence>
<evidence type="ECO:0000313" key="3">
    <source>
        <dbReference type="Proteomes" id="UP000193963"/>
    </source>
</evidence>
<dbReference type="Proteomes" id="UP000193963">
    <property type="component" value="Unassembled WGS sequence"/>
</dbReference>